<dbReference type="InterPro" id="IPR051846">
    <property type="entry name" value="SH2_domain_adapters"/>
</dbReference>
<gene>
    <name evidence="6 7 8 9 10" type="primary">LOC106459325</name>
</gene>
<dbReference type="RefSeq" id="XP_022241495.1">
    <property type="nucleotide sequence ID" value="XM_022385787.1"/>
</dbReference>
<feature type="region of interest" description="Disordered" evidence="3">
    <location>
        <begin position="233"/>
        <end position="331"/>
    </location>
</feature>
<keyword evidence="1 2" id="KW-0727">SH2 domain</keyword>
<feature type="compositionally biased region" description="Basic and acidic residues" evidence="3">
    <location>
        <begin position="318"/>
        <end position="328"/>
    </location>
</feature>
<keyword evidence="5" id="KW-1185">Reference proteome</keyword>
<dbReference type="RefSeq" id="XP_022241497.1">
    <property type="nucleotide sequence ID" value="XM_022385789.1"/>
</dbReference>
<dbReference type="Pfam" id="PF00017">
    <property type="entry name" value="SH2"/>
    <property type="match status" value="1"/>
</dbReference>
<evidence type="ECO:0000256" key="2">
    <source>
        <dbReference type="PROSITE-ProRule" id="PRU00191"/>
    </source>
</evidence>
<dbReference type="PANTHER" id="PTHR15127:SF32">
    <property type="entry name" value="HEAVYWEIGHT, ISOFORM A"/>
    <property type="match status" value="1"/>
</dbReference>
<dbReference type="RefSeq" id="XP_022241496.1">
    <property type="nucleotide sequence ID" value="XM_022385788.1"/>
</dbReference>
<evidence type="ECO:0000259" key="4">
    <source>
        <dbReference type="PROSITE" id="PS50001"/>
    </source>
</evidence>
<dbReference type="Gene3D" id="3.30.505.10">
    <property type="entry name" value="SH2 domain"/>
    <property type="match status" value="1"/>
</dbReference>
<feature type="region of interest" description="Disordered" evidence="3">
    <location>
        <begin position="38"/>
        <end position="67"/>
    </location>
</feature>
<evidence type="ECO:0000313" key="6">
    <source>
        <dbReference type="RefSeq" id="XP_013774400.2"/>
    </source>
</evidence>
<protein>
    <submittedName>
        <fullName evidence="6 7">Uncharacterized protein LOC106459325</fullName>
    </submittedName>
</protein>
<accession>A0ABM1B432</accession>
<dbReference type="Proteomes" id="UP000694941">
    <property type="component" value="Unplaced"/>
</dbReference>
<name>A0ABM1B432_LIMPO</name>
<dbReference type="RefSeq" id="XP_013774400.2">
    <property type="nucleotide sequence ID" value="XM_013918946.2"/>
</dbReference>
<dbReference type="SMART" id="SM00252">
    <property type="entry name" value="SH2"/>
    <property type="match status" value="1"/>
</dbReference>
<feature type="region of interest" description="Disordered" evidence="3">
    <location>
        <begin position="94"/>
        <end position="128"/>
    </location>
</feature>
<evidence type="ECO:0000256" key="3">
    <source>
        <dbReference type="SAM" id="MobiDB-lite"/>
    </source>
</evidence>
<evidence type="ECO:0000313" key="8">
    <source>
        <dbReference type="RefSeq" id="XP_022241496.1"/>
    </source>
</evidence>
<evidence type="ECO:0000313" key="10">
    <source>
        <dbReference type="RefSeq" id="XP_022241498.1"/>
    </source>
</evidence>
<evidence type="ECO:0000313" key="5">
    <source>
        <dbReference type="Proteomes" id="UP000694941"/>
    </source>
</evidence>
<reference evidence="6 7" key="1">
    <citation type="submission" date="2025-05" db="UniProtKB">
        <authorList>
            <consortium name="RefSeq"/>
        </authorList>
    </citation>
    <scope>IDENTIFICATION</scope>
    <source>
        <tissue evidence="6 7">Muscle</tissue>
    </source>
</reference>
<organism evidence="5 6">
    <name type="scientific">Limulus polyphemus</name>
    <name type="common">Atlantic horseshoe crab</name>
    <dbReference type="NCBI Taxonomy" id="6850"/>
    <lineage>
        <taxon>Eukaryota</taxon>
        <taxon>Metazoa</taxon>
        <taxon>Ecdysozoa</taxon>
        <taxon>Arthropoda</taxon>
        <taxon>Chelicerata</taxon>
        <taxon>Merostomata</taxon>
        <taxon>Xiphosura</taxon>
        <taxon>Limulidae</taxon>
        <taxon>Limulus</taxon>
    </lineage>
</organism>
<feature type="domain" description="SH2" evidence="4">
    <location>
        <begin position="668"/>
        <end position="762"/>
    </location>
</feature>
<sequence>MVRQMYETAFDCRVKRNVEDIDRLANSSVFHMESMHLEHGSYQESESSTSSNSGSSGTTPTRYPRSLPQKYLHGRIRQSLSQCEQPEKRKLFHLRSKASPKPFSKQECEKNPTNGGRRRQEQDRKNMSGGLLPFICKKAIRGHLGVRVLPMELGKPLSNLQEKNSPGIEDLERKISNCDLETSDHFKVVRLQINDDLKSSASLVKDSSRNSDSSVRKELAYSNIAKFQCEEKYTRPPGDYESPLNQCEEKDTRPPGDYEPPWDQCEEKFKMPPDDYESPLNQCEEKDTRPPDDYEPPWDQCEENDTRPPDDYESPWDQCKENDTRPPDDYELPWDALSPCSSLDEILSAHYLSSSANVPSFQSCHSFFMGGRKDPSDPSVELRHSCCNESSFSKSITDVNQQSDISNTRSLVDYCLPWDLRKHVDQPQPFASLSHSDKTGEQDPIIPIDSSDFNSPSLSDLRNFHQCKASQSHSDKAYSPNEKKIGFSKSTLSVKKNINLPSTLSSESYLQTELVPSTNRDIENIPGVPKRPISLPIQNVVAASSVMSTTREQSNIVRKQLISQSSVNGPNAAFVSVSSSMIPVTREQSVKVSKQFVSQISVSDSDAVHSSSSKVYGPSPRLHLNLDLNTVNVPKHVRKQVLLHPGFSEMGPSVEEVDPSVPLEKQGWYHGSIRRIDAEKLLRVLKEGSYLVRNSESSKQDFSLSLKSARGFMHMKIVCNDGKFILGQFSKPFDSIPEIISYYSLHKLPIKGAEYMSLRHPVIDQLL</sequence>
<evidence type="ECO:0000313" key="9">
    <source>
        <dbReference type="RefSeq" id="XP_022241497.1"/>
    </source>
</evidence>
<dbReference type="SUPFAM" id="SSF55550">
    <property type="entry name" value="SH2 domain"/>
    <property type="match status" value="1"/>
</dbReference>
<dbReference type="CDD" id="cd09945">
    <property type="entry name" value="SH2_SHB_SHD_SHE_SHF_like"/>
    <property type="match status" value="1"/>
</dbReference>
<dbReference type="PROSITE" id="PS50001">
    <property type="entry name" value="SH2"/>
    <property type="match status" value="1"/>
</dbReference>
<dbReference type="GeneID" id="106459325"/>
<evidence type="ECO:0000313" key="7">
    <source>
        <dbReference type="RefSeq" id="XP_022241495.1"/>
    </source>
</evidence>
<proteinExistence type="predicted"/>
<feature type="compositionally biased region" description="Low complexity" evidence="3">
    <location>
        <begin position="42"/>
        <end position="59"/>
    </location>
</feature>
<feature type="compositionally biased region" description="Basic and acidic residues" evidence="3">
    <location>
        <begin position="283"/>
        <end position="292"/>
    </location>
</feature>
<dbReference type="PANTHER" id="PTHR15127">
    <property type="entry name" value="HEAVYWEIGHT, ISOFORM A"/>
    <property type="match status" value="1"/>
</dbReference>
<dbReference type="InterPro" id="IPR000980">
    <property type="entry name" value="SH2"/>
</dbReference>
<dbReference type="InterPro" id="IPR036860">
    <property type="entry name" value="SH2_dom_sf"/>
</dbReference>
<feature type="compositionally biased region" description="Basic and acidic residues" evidence="3">
    <location>
        <begin position="247"/>
        <end position="256"/>
    </location>
</feature>
<feature type="compositionally biased region" description="Acidic residues" evidence="3">
    <location>
        <begin position="293"/>
        <end position="303"/>
    </location>
</feature>
<evidence type="ECO:0000256" key="1">
    <source>
        <dbReference type="ARBA" id="ARBA00022999"/>
    </source>
</evidence>
<dbReference type="PRINTS" id="PR00401">
    <property type="entry name" value="SH2DOMAIN"/>
</dbReference>
<dbReference type="RefSeq" id="XP_022241498.1">
    <property type="nucleotide sequence ID" value="XM_022385790.1"/>
</dbReference>